<dbReference type="AlphaFoldDB" id="X1PZD4"/>
<dbReference type="Gene3D" id="3.40.50.20">
    <property type="match status" value="1"/>
</dbReference>
<proteinExistence type="predicted"/>
<evidence type="ECO:0008006" key="2">
    <source>
        <dbReference type="Google" id="ProtNLM"/>
    </source>
</evidence>
<sequence>MSTIPSPLVADCDKYMIKTSKADLNFIVPHASRYKEEYCLKLKELVESHNIEMIYPQSDKEIYVNALLREQKKLPSHLYSLPSFNTISLCRNKLSLYQKLEGQPFIPRFQPISLDTKQSDFSPKFPVWPRATIGAGGFLGTKCDCWSALKSWIRFWSIREPNVSFVASEYLDGRNFGWLSLWNKGKLVVSTTRLRLGWVH</sequence>
<evidence type="ECO:0000313" key="1">
    <source>
        <dbReference type="EMBL" id="GAI36314.1"/>
    </source>
</evidence>
<feature type="non-terminal residue" evidence="1">
    <location>
        <position position="200"/>
    </location>
</feature>
<dbReference type="EMBL" id="BARV01029994">
    <property type="protein sequence ID" value="GAI36314.1"/>
    <property type="molecule type" value="Genomic_DNA"/>
</dbReference>
<protein>
    <recommendedName>
        <fullName evidence="2">ATP-grasp fold PylC-type domain-containing protein</fullName>
    </recommendedName>
</protein>
<organism evidence="1">
    <name type="scientific">marine sediment metagenome</name>
    <dbReference type="NCBI Taxonomy" id="412755"/>
    <lineage>
        <taxon>unclassified sequences</taxon>
        <taxon>metagenomes</taxon>
        <taxon>ecological metagenomes</taxon>
    </lineage>
</organism>
<reference evidence="1" key="1">
    <citation type="journal article" date="2014" name="Front. Microbiol.">
        <title>High frequency of phylogenetically diverse reductive dehalogenase-homologous genes in deep subseafloor sedimentary metagenomes.</title>
        <authorList>
            <person name="Kawai M."/>
            <person name="Futagami T."/>
            <person name="Toyoda A."/>
            <person name="Takaki Y."/>
            <person name="Nishi S."/>
            <person name="Hori S."/>
            <person name="Arai W."/>
            <person name="Tsubouchi T."/>
            <person name="Morono Y."/>
            <person name="Uchiyama I."/>
            <person name="Ito T."/>
            <person name="Fujiyama A."/>
            <person name="Inagaki F."/>
            <person name="Takami H."/>
        </authorList>
    </citation>
    <scope>NUCLEOTIDE SEQUENCE</scope>
    <source>
        <strain evidence="1">Expedition CK06-06</strain>
    </source>
</reference>
<name>X1PZD4_9ZZZZ</name>
<accession>X1PZD4</accession>
<comment type="caution">
    <text evidence="1">The sequence shown here is derived from an EMBL/GenBank/DDBJ whole genome shotgun (WGS) entry which is preliminary data.</text>
</comment>
<gene>
    <name evidence="1" type="ORF">S06H3_47717</name>
</gene>